<comment type="caution">
    <text evidence="3">The sequence shown here is derived from an EMBL/GenBank/DDBJ whole genome shotgun (WGS) entry which is preliminary data.</text>
</comment>
<name>A0A8J6JCS3_9FIRM</name>
<evidence type="ECO:0000313" key="3">
    <source>
        <dbReference type="EMBL" id="MBC5737116.1"/>
    </source>
</evidence>
<dbReference type="EMBL" id="JACOPQ010000006">
    <property type="protein sequence ID" value="MBC5737116.1"/>
    <property type="molecule type" value="Genomic_DNA"/>
</dbReference>
<dbReference type="PANTHER" id="PTHR12598:SF0">
    <property type="entry name" value="COPPER HOMEOSTASIS PROTEIN CUTC HOMOLOG"/>
    <property type="match status" value="1"/>
</dbReference>
<dbReference type="RefSeq" id="WP_155147089.1">
    <property type="nucleotide sequence ID" value="NZ_JACOPQ010000006.1"/>
</dbReference>
<dbReference type="Pfam" id="PF03932">
    <property type="entry name" value="CutC"/>
    <property type="match status" value="1"/>
</dbReference>
<reference evidence="3" key="1">
    <citation type="submission" date="2020-08" db="EMBL/GenBank/DDBJ databases">
        <title>Genome public.</title>
        <authorList>
            <person name="Liu C."/>
            <person name="Sun Q."/>
        </authorList>
    </citation>
    <scope>NUCLEOTIDE SEQUENCE</scope>
    <source>
        <strain evidence="3">NSJ-52</strain>
    </source>
</reference>
<dbReference type="InterPro" id="IPR005627">
    <property type="entry name" value="CutC-like"/>
</dbReference>
<comment type="similarity">
    <text evidence="1 2">Belongs to the CutC family.</text>
</comment>
<dbReference type="GO" id="GO:0005737">
    <property type="term" value="C:cytoplasm"/>
    <property type="evidence" value="ECO:0007669"/>
    <property type="project" value="UniProtKB-SubCell"/>
</dbReference>
<accession>A0A8J6JCS3</accession>
<keyword evidence="4" id="KW-1185">Reference proteome</keyword>
<proteinExistence type="inferred from homology"/>
<dbReference type="CDD" id="cd00945">
    <property type="entry name" value="Aldolase_Class_I"/>
    <property type="match status" value="1"/>
</dbReference>
<comment type="caution">
    <text evidence="2">Once thought to be involved in copper homeostasis, experiments in E.coli have shown this is not the case.</text>
</comment>
<organism evidence="3 4">
    <name type="scientific">Lawsonibacter faecis</name>
    <dbReference type="NCBI Taxonomy" id="2763052"/>
    <lineage>
        <taxon>Bacteria</taxon>
        <taxon>Bacillati</taxon>
        <taxon>Bacillota</taxon>
        <taxon>Clostridia</taxon>
        <taxon>Eubacteriales</taxon>
        <taxon>Oscillospiraceae</taxon>
        <taxon>Lawsonibacter</taxon>
    </lineage>
</organism>
<evidence type="ECO:0000256" key="1">
    <source>
        <dbReference type="ARBA" id="ARBA00007768"/>
    </source>
</evidence>
<keyword evidence="2" id="KW-0963">Cytoplasm</keyword>
<dbReference type="Proteomes" id="UP000607645">
    <property type="component" value="Unassembled WGS sequence"/>
</dbReference>
<dbReference type="InterPro" id="IPR036822">
    <property type="entry name" value="CutC-like_dom_sf"/>
</dbReference>
<dbReference type="AlphaFoldDB" id="A0A8J6JCS3"/>
<evidence type="ECO:0000313" key="4">
    <source>
        <dbReference type="Proteomes" id="UP000607645"/>
    </source>
</evidence>
<gene>
    <name evidence="2" type="primary">cutC</name>
    <name evidence="3" type="ORF">H8S62_08855</name>
</gene>
<dbReference type="SUPFAM" id="SSF110395">
    <property type="entry name" value="CutC-like"/>
    <property type="match status" value="1"/>
</dbReference>
<dbReference type="HAMAP" id="MF_00795">
    <property type="entry name" value="CutC"/>
    <property type="match status" value="1"/>
</dbReference>
<dbReference type="Gene3D" id="3.20.20.380">
    <property type="entry name" value="Copper homeostasis (CutC) domain"/>
    <property type="match status" value="1"/>
</dbReference>
<sequence>MDEITLEICCGSAGDAVEAKKAGAPRVELCSALFLGGLTPSIGEVLVAKKCGVSVMAMVRPREGGFCYTDVEFETMLADARAMLDAGADGIVFGVLRPDGTVDEARCRALVELAGERETVFHRAVDVTPDWRAAMDTLMELGVTRILTSGQQASVPLGLETVKAMREYGAGRIQVMPGGGVKLRNAREILAYTGCSQVHASLKKTCLDRSAAGNPDIHFGGALYPPEDCYTLADGEKIAALLARLGDESPDLRQ</sequence>
<comment type="subcellular location">
    <subcellularLocation>
        <location evidence="2">Cytoplasm</location>
    </subcellularLocation>
</comment>
<evidence type="ECO:0000256" key="2">
    <source>
        <dbReference type="HAMAP-Rule" id="MF_00795"/>
    </source>
</evidence>
<dbReference type="PANTHER" id="PTHR12598">
    <property type="entry name" value="COPPER HOMEOSTASIS PROTEIN CUTC"/>
    <property type="match status" value="1"/>
</dbReference>
<dbReference type="GO" id="GO:0005507">
    <property type="term" value="F:copper ion binding"/>
    <property type="evidence" value="ECO:0007669"/>
    <property type="project" value="TreeGrafter"/>
</dbReference>
<protein>
    <recommendedName>
        <fullName evidence="2">PF03932 family protein CutC</fullName>
    </recommendedName>
</protein>